<evidence type="ECO:0000256" key="2">
    <source>
        <dbReference type="ARBA" id="ARBA00023125"/>
    </source>
</evidence>
<gene>
    <name evidence="5" type="ORF">JFN88_17550</name>
</gene>
<dbReference type="InterPro" id="IPR036390">
    <property type="entry name" value="WH_DNA-bd_sf"/>
</dbReference>
<dbReference type="InterPro" id="IPR002577">
    <property type="entry name" value="HTH_HxlR"/>
</dbReference>
<proteinExistence type="predicted"/>
<sequence length="112" mass="13046">MHNEQILTCPVEAAVQAIGGKWKIMILYHLSTKGIQRFNELRRLLPDVTQRTLTRQLRELEDDNLIFRKVYPEVPPRVEYSLSETGSTLIPLLNHLEDWGLAFMVKNEQKTT</sequence>
<evidence type="ECO:0000313" key="5">
    <source>
        <dbReference type="EMBL" id="MBJ6363009.1"/>
    </source>
</evidence>
<dbReference type="Proteomes" id="UP000640274">
    <property type="component" value="Unassembled WGS sequence"/>
</dbReference>
<dbReference type="SUPFAM" id="SSF46785">
    <property type="entry name" value="Winged helix' DNA-binding domain"/>
    <property type="match status" value="1"/>
</dbReference>
<name>A0A934MS74_9BACL</name>
<dbReference type="RefSeq" id="WP_199020597.1">
    <property type="nucleotide sequence ID" value="NZ_JAELUP010000103.1"/>
</dbReference>
<evidence type="ECO:0000313" key="6">
    <source>
        <dbReference type="Proteomes" id="UP000640274"/>
    </source>
</evidence>
<keyword evidence="2" id="KW-0238">DNA-binding</keyword>
<evidence type="ECO:0000256" key="3">
    <source>
        <dbReference type="ARBA" id="ARBA00023163"/>
    </source>
</evidence>
<dbReference type="Pfam" id="PF01638">
    <property type="entry name" value="HxlR"/>
    <property type="match status" value="1"/>
</dbReference>
<dbReference type="PANTHER" id="PTHR33204">
    <property type="entry name" value="TRANSCRIPTIONAL REGULATOR, MARR FAMILY"/>
    <property type="match status" value="1"/>
</dbReference>
<organism evidence="5 6">
    <name type="scientific">Paenibacillus roseus</name>
    <dbReference type="NCBI Taxonomy" id="2798579"/>
    <lineage>
        <taxon>Bacteria</taxon>
        <taxon>Bacillati</taxon>
        <taxon>Bacillota</taxon>
        <taxon>Bacilli</taxon>
        <taxon>Bacillales</taxon>
        <taxon>Paenibacillaceae</taxon>
        <taxon>Paenibacillus</taxon>
    </lineage>
</organism>
<dbReference type="Gene3D" id="1.10.10.10">
    <property type="entry name" value="Winged helix-like DNA-binding domain superfamily/Winged helix DNA-binding domain"/>
    <property type="match status" value="1"/>
</dbReference>
<protein>
    <submittedName>
        <fullName evidence="5">Helix-turn-helix transcriptional regulator</fullName>
    </submittedName>
</protein>
<evidence type="ECO:0000259" key="4">
    <source>
        <dbReference type="PROSITE" id="PS51118"/>
    </source>
</evidence>
<dbReference type="PROSITE" id="PS51118">
    <property type="entry name" value="HTH_HXLR"/>
    <property type="match status" value="1"/>
</dbReference>
<dbReference type="GO" id="GO:0003677">
    <property type="term" value="F:DNA binding"/>
    <property type="evidence" value="ECO:0007669"/>
    <property type="project" value="UniProtKB-KW"/>
</dbReference>
<keyword evidence="1" id="KW-0805">Transcription regulation</keyword>
<dbReference type="InterPro" id="IPR036388">
    <property type="entry name" value="WH-like_DNA-bd_sf"/>
</dbReference>
<comment type="caution">
    <text evidence="5">The sequence shown here is derived from an EMBL/GenBank/DDBJ whole genome shotgun (WGS) entry which is preliminary data.</text>
</comment>
<feature type="domain" description="HTH hxlR-type" evidence="4">
    <location>
        <begin position="9"/>
        <end position="108"/>
    </location>
</feature>
<keyword evidence="6" id="KW-1185">Reference proteome</keyword>
<evidence type="ECO:0000256" key="1">
    <source>
        <dbReference type="ARBA" id="ARBA00023015"/>
    </source>
</evidence>
<dbReference type="EMBL" id="JAELUP010000103">
    <property type="protein sequence ID" value="MBJ6363009.1"/>
    <property type="molecule type" value="Genomic_DNA"/>
</dbReference>
<accession>A0A934MS74</accession>
<reference evidence="5" key="1">
    <citation type="submission" date="2020-12" db="EMBL/GenBank/DDBJ databases">
        <authorList>
            <person name="Huq M.A."/>
        </authorList>
    </citation>
    <scope>NUCLEOTIDE SEQUENCE</scope>
    <source>
        <strain evidence="5">MAHUQ-46</strain>
    </source>
</reference>
<dbReference type="AlphaFoldDB" id="A0A934MS74"/>
<keyword evidence="3" id="KW-0804">Transcription</keyword>
<dbReference type="PANTHER" id="PTHR33204:SF29">
    <property type="entry name" value="TRANSCRIPTIONAL REGULATOR"/>
    <property type="match status" value="1"/>
</dbReference>